<reference evidence="1 2" key="1">
    <citation type="submission" date="2016-10" db="EMBL/GenBank/DDBJ databases">
        <authorList>
            <person name="de Groot N.N."/>
        </authorList>
    </citation>
    <scope>NUCLEOTIDE SEQUENCE [LARGE SCALE GENOMIC DNA]</scope>
    <source>
        <strain evidence="1 2">DSM 21799</strain>
    </source>
</reference>
<dbReference type="EMBL" id="FNRY01000001">
    <property type="protein sequence ID" value="SEB74785.1"/>
    <property type="molecule type" value="Genomic_DNA"/>
</dbReference>
<organism evidence="1 2">
    <name type="scientific">Paramicrobacterium humi</name>
    <dbReference type="NCBI Taxonomy" id="640635"/>
    <lineage>
        <taxon>Bacteria</taxon>
        <taxon>Bacillati</taxon>
        <taxon>Actinomycetota</taxon>
        <taxon>Actinomycetes</taxon>
        <taxon>Micrococcales</taxon>
        <taxon>Microbacteriaceae</taxon>
        <taxon>Paramicrobacterium</taxon>
    </lineage>
</organism>
<dbReference type="Proteomes" id="UP000199183">
    <property type="component" value="Unassembled WGS sequence"/>
</dbReference>
<accession>A0A1H4LWY3</accession>
<keyword evidence="2" id="KW-1185">Reference proteome</keyword>
<dbReference type="AlphaFoldDB" id="A0A1H4LWY3"/>
<evidence type="ECO:0000313" key="1">
    <source>
        <dbReference type="EMBL" id="SEB74785.1"/>
    </source>
</evidence>
<sequence>MRTLSGACYELDLDQSTMTRTKEVTGEPRFEGDAISLVEVIDCRVDKPLRLVVQLALPGTVRVKWTATPVVSIDEIAET</sequence>
<protein>
    <submittedName>
        <fullName evidence="1">Uncharacterized protein</fullName>
    </submittedName>
</protein>
<gene>
    <name evidence="1" type="ORF">SAMN04489806_1673</name>
</gene>
<proteinExistence type="predicted"/>
<dbReference type="STRING" id="640635.SAMN04489806_1673"/>
<dbReference type="RefSeq" id="WP_091182510.1">
    <property type="nucleotide sequence ID" value="NZ_FNRY01000001.1"/>
</dbReference>
<evidence type="ECO:0000313" key="2">
    <source>
        <dbReference type="Proteomes" id="UP000199183"/>
    </source>
</evidence>
<name>A0A1H4LWY3_9MICO</name>
<dbReference type="OrthoDB" id="5075931at2"/>